<dbReference type="EMBL" id="MU001692">
    <property type="protein sequence ID" value="KAF2454355.1"/>
    <property type="molecule type" value="Genomic_DNA"/>
</dbReference>
<dbReference type="FunFam" id="1.10.240.10:FF:000001">
    <property type="entry name" value="Tyrosine--tRNA ligase"/>
    <property type="match status" value="1"/>
</dbReference>
<dbReference type="InterPro" id="IPR002305">
    <property type="entry name" value="aa-tRNA-synth_Ic"/>
</dbReference>
<dbReference type="PANTHER" id="PTHR11766:SF0">
    <property type="entry name" value="TYROSINE--TRNA LIGASE, MITOCHONDRIAL"/>
    <property type="match status" value="1"/>
</dbReference>
<evidence type="ECO:0000259" key="10">
    <source>
        <dbReference type="Pfam" id="PF16714"/>
    </source>
</evidence>
<dbReference type="PANTHER" id="PTHR11766">
    <property type="entry name" value="TYROSYL-TRNA SYNTHETASE"/>
    <property type="match status" value="1"/>
</dbReference>
<gene>
    <name evidence="11" type="ORF">BDY21DRAFT_326494</name>
</gene>
<keyword evidence="3 8" id="KW-0547">Nucleotide-binding</keyword>
<dbReference type="GO" id="GO:0005739">
    <property type="term" value="C:mitochondrion"/>
    <property type="evidence" value="ECO:0007669"/>
    <property type="project" value="TreeGrafter"/>
</dbReference>
<dbReference type="InterPro" id="IPR036986">
    <property type="entry name" value="S4_RNA-bd_sf"/>
</dbReference>
<dbReference type="AlphaFoldDB" id="A0A6A6NRF2"/>
<proteinExistence type="inferred from homology"/>
<reference evidence="11" key="1">
    <citation type="journal article" date="2020" name="Stud. Mycol.">
        <title>101 Dothideomycetes genomes: a test case for predicting lifestyles and emergence of pathogens.</title>
        <authorList>
            <person name="Haridas S."/>
            <person name="Albert R."/>
            <person name="Binder M."/>
            <person name="Bloem J."/>
            <person name="Labutti K."/>
            <person name="Salamov A."/>
            <person name="Andreopoulos B."/>
            <person name="Baker S."/>
            <person name="Barry K."/>
            <person name="Bills G."/>
            <person name="Bluhm B."/>
            <person name="Cannon C."/>
            <person name="Castanera R."/>
            <person name="Culley D."/>
            <person name="Daum C."/>
            <person name="Ezra D."/>
            <person name="Gonzalez J."/>
            <person name="Henrissat B."/>
            <person name="Kuo A."/>
            <person name="Liang C."/>
            <person name="Lipzen A."/>
            <person name="Lutzoni F."/>
            <person name="Magnuson J."/>
            <person name="Mondo S."/>
            <person name="Nolan M."/>
            <person name="Ohm R."/>
            <person name="Pangilinan J."/>
            <person name="Park H.-J."/>
            <person name="Ramirez L."/>
            <person name="Alfaro M."/>
            <person name="Sun H."/>
            <person name="Tritt A."/>
            <person name="Yoshinaga Y."/>
            <person name="Zwiers L.-H."/>
            <person name="Turgeon B."/>
            <person name="Goodwin S."/>
            <person name="Spatafora J."/>
            <person name="Crous P."/>
            <person name="Grigoriev I."/>
        </authorList>
    </citation>
    <scope>NUCLEOTIDE SEQUENCE</scope>
    <source>
        <strain evidence="11">ATCC 16933</strain>
    </source>
</reference>
<keyword evidence="6 8" id="KW-0030">Aminoacyl-tRNA synthetase</keyword>
<dbReference type="PROSITE" id="PS00178">
    <property type="entry name" value="AA_TRNA_LIGASE_I"/>
    <property type="match status" value="1"/>
</dbReference>
<feature type="compositionally biased region" description="Low complexity" evidence="9">
    <location>
        <begin position="452"/>
        <end position="476"/>
    </location>
</feature>
<dbReference type="InterPro" id="IPR032005">
    <property type="entry name" value="TyrRSs_C"/>
</dbReference>
<organism evidence="11 12">
    <name type="scientific">Lineolata rhizophorae</name>
    <dbReference type="NCBI Taxonomy" id="578093"/>
    <lineage>
        <taxon>Eukaryota</taxon>
        <taxon>Fungi</taxon>
        <taxon>Dikarya</taxon>
        <taxon>Ascomycota</taxon>
        <taxon>Pezizomycotina</taxon>
        <taxon>Dothideomycetes</taxon>
        <taxon>Dothideomycetes incertae sedis</taxon>
        <taxon>Lineolatales</taxon>
        <taxon>Lineolataceae</taxon>
        <taxon>Lineolata</taxon>
    </lineage>
</organism>
<evidence type="ECO:0000256" key="5">
    <source>
        <dbReference type="ARBA" id="ARBA00022917"/>
    </source>
</evidence>
<dbReference type="InterPro" id="IPR001412">
    <property type="entry name" value="aa-tRNA-synth_I_CS"/>
</dbReference>
<dbReference type="CDD" id="cd00805">
    <property type="entry name" value="TyrRS_core"/>
    <property type="match status" value="1"/>
</dbReference>
<dbReference type="Gene3D" id="3.10.290.10">
    <property type="entry name" value="RNA-binding S4 domain"/>
    <property type="match status" value="1"/>
</dbReference>
<evidence type="ECO:0000256" key="4">
    <source>
        <dbReference type="ARBA" id="ARBA00022840"/>
    </source>
</evidence>
<evidence type="ECO:0000313" key="12">
    <source>
        <dbReference type="Proteomes" id="UP000799766"/>
    </source>
</evidence>
<feature type="domain" description="Tyrosyl-tRNA synthetase C-terminal" evidence="10">
    <location>
        <begin position="488"/>
        <end position="591"/>
    </location>
</feature>
<evidence type="ECO:0000256" key="2">
    <source>
        <dbReference type="ARBA" id="ARBA00022598"/>
    </source>
</evidence>
<dbReference type="GO" id="GO:0006437">
    <property type="term" value="P:tyrosyl-tRNA aminoacylation"/>
    <property type="evidence" value="ECO:0007669"/>
    <property type="project" value="InterPro"/>
</dbReference>
<comment type="catalytic activity">
    <reaction evidence="7 8">
        <text>tRNA(Tyr) + L-tyrosine + ATP = L-tyrosyl-tRNA(Tyr) + AMP + diphosphate + H(+)</text>
        <dbReference type="Rhea" id="RHEA:10220"/>
        <dbReference type="Rhea" id="RHEA-COMP:9706"/>
        <dbReference type="Rhea" id="RHEA-COMP:9707"/>
        <dbReference type="ChEBI" id="CHEBI:15378"/>
        <dbReference type="ChEBI" id="CHEBI:30616"/>
        <dbReference type="ChEBI" id="CHEBI:33019"/>
        <dbReference type="ChEBI" id="CHEBI:58315"/>
        <dbReference type="ChEBI" id="CHEBI:78442"/>
        <dbReference type="ChEBI" id="CHEBI:78536"/>
        <dbReference type="ChEBI" id="CHEBI:456215"/>
        <dbReference type="EC" id="6.1.1.1"/>
    </reaction>
</comment>
<dbReference type="EC" id="6.1.1.1" evidence="8"/>
<dbReference type="InterPro" id="IPR024088">
    <property type="entry name" value="Tyr-tRNA-ligase_bac-type"/>
</dbReference>
<evidence type="ECO:0000256" key="3">
    <source>
        <dbReference type="ARBA" id="ARBA00022741"/>
    </source>
</evidence>
<dbReference type="FunFam" id="3.40.50.620:FF:000227">
    <property type="entry name" value="Tyrosine--tRNA ligase"/>
    <property type="match status" value="1"/>
</dbReference>
<evidence type="ECO:0000256" key="8">
    <source>
        <dbReference type="RuleBase" id="RU361234"/>
    </source>
</evidence>
<dbReference type="SUPFAM" id="SSF52374">
    <property type="entry name" value="Nucleotidylyl transferase"/>
    <property type="match status" value="1"/>
</dbReference>
<dbReference type="GO" id="GO:0005524">
    <property type="term" value="F:ATP binding"/>
    <property type="evidence" value="ECO:0007669"/>
    <property type="project" value="UniProtKB-KW"/>
</dbReference>
<dbReference type="OrthoDB" id="337870at2759"/>
<evidence type="ECO:0000256" key="7">
    <source>
        <dbReference type="ARBA" id="ARBA00048248"/>
    </source>
</evidence>
<dbReference type="InterPro" id="IPR002307">
    <property type="entry name" value="Tyr-tRNA-ligase"/>
</dbReference>
<dbReference type="Pfam" id="PF00579">
    <property type="entry name" value="tRNA-synt_1b"/>
    <property type="match status" value="1"/>
</dbReference>
<keyword evidence="2 8" id="KW-0436">Ligase</keyword>
<dbReference type="Gene3D" id="1.10.240.10">
    <property type="entry name" value="Tyrosyl-Transfer RNA Synthetase"/>
    <property type="match status" value="1"/>
</dbReference>
<dbReference type="GO" id="GO:0003723">
    <property type="term" value="F:RNA binding"/>
    <property type="evidence" value="ECO:0007669"/>
    <property type="project" value="InterPro"/>
</dbReference>
<name>A0A6A6NRF2_9PEZI</name>
<feature type="region of interest" description="Disordered" evidence="9">
    <location>
        <begin position="581"/>
        <end position="633"/>
    </location>
</feature>
<evidence type="ECO:0000313" key="11">
    <source>
        <dbReference type="EMBL" id="KAF2454355.1"/>
    </source>
</evidence>
<dbReference type="PRINTS" id="PR01040">
    <property type="entry name" value="TRNASYNTHTYR"/>
</dbReference>
<feature type="region of interest" description="Disordered" evidence="9">
    <location>
        <begin position="436"/>
        <end position="480"/>
    </location>
</feature>
<dbReference type="GO" id="GO:0004831">
    <property type="term" value="F:tyrosine-tRNA ligase activity"/>
    <property type="evidence" value="ECO:0007669"/>
    <property type="project" value="UniProtKB-EC"/>
</dbReference>
<keyword evidence="5 8" id="KW-0648">Protein biosynthesis</keyword>
<evidence type="ECO:0000256" key="9">
    <source>
        <dbReference type="SAM" id="MobiDB-lite"/>
    </source>
</evidence>
<dbReference type="GO" id="GO:0005829">
    <property type="term" value="C:cytosol"/>
    <property type="evidence" value="ECO:0007669"/>
    <property type="project" value="TreeGrafter"/>
</dbReference>
<evidence type="ECO:0000256" key="6">
    <source>
        <dbReference type="ARBA" id="ARBA00023146"/>
    </source>
</evidence>
<dbReference type="InterPro" id="IPR014729">
    <property type="entry name" value="Rossmann-like_a/b/a_fold"/>
</dbReference>
<dbReference type="Pfam" id="PF16714">
    <property type="entry name" value="TyrRSs_C"/>
    <property type="match status" value="1"/>
</dbReference>
<dbReference type="CDD" id="cd00165">
    <property type="entry name" value="S4"/>
    <property type="match status" value="1"/>
</dbReference>
<feature type="region of interest" description="Disordered" evidence="9">
    <location>
        <begin position="28"/>
        <end position="50"/>
    </location>
</feature>
<sequence>MTGAPSLLRRPLRRPNLYVCARCARLQPPSSAAPSRTTPDRQSRPVHQSTLEKRYKAELQWKERRRQIDAGAAPSMLRTLEERGFIAQVAGGRDELETAMSARRLGAYVGIDPTAPSLHVGHMLPLMALFWMYVHGFRAVSLIGGATAGVGDPTDRTAAREPMDTTTRRTNIVGLHYQLKKMWLNVDAKARKYGFNPDDYWSRVLVNNSMWLNKVSVVDFMKMGQSFRLGAMLSRETVKKRLSHDAKSDGMSYAEFSYPLLQAWDWWHLYSSPRGVQLQIGGSDQFGNIVAGIDAVKHMRRRQLAELPQQPADPLPTLTTPSNATFPADEPMGFTVPLLTTAAGAKFGKSEGNAVWLDGGLTSPFELYQFFLRAADADVERYLKLLTFVPLARVADVVREHAKAPEKRVAQHLLAFEFVELVHGTDEARKAEAQHRGIFGGGGGGHRHTKASDAPAPASSPDPSSGSDSPAPAQPDTAPYTLNALPQATLALSTLRRLPFSGVLTELGLAPSRSAATRLIAAGGAYVGAPDDRMEVNWRIVRDAAGTGRGEAVRFVRDGVLLVRTGKWRVRVVRVVEDGEGGPEGLAVEGAEGETMGVGEEPPRERQDVDGMTAWSPGAGREGKGGKMGGRRL</sequence>
<dbReference type="NCBIfam" id="TIGR00234">
    <property type="entry name" value="tyrS"/>
    <property type="match status" value="1"/>
</dbReference>
<protein>
    <recommendedName>
        <fullName evidence="8">Tyrosine--tRNA ligase</fullName>
        <ecNumber evidence="8">6.1.1.1</ecNumber>
    </recommendedName>
    <alternativeName>
        <fullName evidence="8">Tyrosyl-tRNA synthetase</fullName>
    </alternativeName>
</protein>
<evidence type="ECO:0000256" key="1">
    <source>
        <dbReference type="ARBA" id="ARBA00005594"/>
    </source>
</evidence>
<dbReference type="Gene3D" id="3.40.50.620">
    <property type="entry name" value="HUPs"/>
    <property type="match status" value="1"/>
</dbReference>
<comment type="similarity">
    <text evidence="1 8">Belongs to the class-I aminoacyl-tRNA synthetase family.</text>
</comment>
<dbReference type="Proteomes" id="UP000799766">
    <property type="component" value="Unassembled WGS sequence"/>
</dbReference>
<keyword evidence="12" id="KW-1185">Reference proteome</keyword>
<keyword evidence="4 8" id="KW-0067">ATP-binding</keyword>
<accession>A0A6A6NRF2</accession>